<dbReference type="KEGG" id="sind:105155870"/>
<accession>A0A6I9SKF6</accession>
<name>A0A6I9SKF6_SESIN</name>
<dbReference type="InterPro" id="IPR004332">
    <property type="entry name" value="Transposase_MuDR"/>
</dbReference>
<dbReference type="Pfam" id="PF10551">
    <property type="entry name" value="MULE"/>
    <property type="match status" value="1"/>
</dbReference>
<evidence type="ECO:0000313" key="4">
    <source>
        <dbReference type="RefSeq" id="XP_011070155.1"/>
    </source>
</evidence>
<dbReference type="OrthoDB" id="1722443at2759"/>
<evidence type="ECO:0000259" key="1">
    <source>
        <dbReference type="Pfam" id="PF03108"/>
    </source>
</evidence>
<feature type="domain" description="Transposase MuDR plant" evidence="1">
    <location>
        <begin position="43"/>
        <end position="105"/>
    </location>
</feature>
<proteinExistence type="predicted"/>
<sequence length="298" mass="34926">MEFDGWFTHASEEDELVSLRSLDDEGPSYPVWNERTDLGNKDLTIGMKFPTRKKYREVLRDWAVRRGWDLKFQHNETKKIIATCKPGCDWRIHASKVMKIATFQIKSIKDKHNWAHMTENKQANYKYLGKRIENIIRDNLNKGLISLKNKVRRDVEIDCSLHKVYRIKKYALQLIKGNIKLQSEMLYDYCATMDKYNPGSTLVLKVDRELSPHVLQRMYFYLFGLKEGFLDGCSPIIGLDGCFLKSIYRGQLLTAVGRDGNDNIYPIVMAYVEIEKYDSWEWFFNLLLRDIGSPDEKG</sequence>
<dbReference type="PANTHER" id="PTHR31973">
    <property type="entry name" value="POLYPROTEIN, PUTATIVE-RELATED"/>
    <property type="match status" value="1"/>
</dbReference>
<dbReference type="InterPro" id="IPR018289">
    <property type="entry name" value="MULE_transposase_dom"/>
</dbReference>
<gene>
    <name evidence="4" type="primary">LOC105155870</name>
</gene>
<dbReference type="PANTHER" id="PTHR31973:SF187">
    <property type="entry name" value="MUTATOR TRANSPOSASE MUDRA PROTEIN"/>
    <property type="match status" value="1"/>
</dbReference>
<dbReference type="InParanoid" id="A0A6I9SKF6"/>
<dbReference type="AlphaFoldDB" id="A0A6I9SKF6"/>
<protein>
    <submittedName>
        <fullName evidence="4">Uncharacterized protein LOC105155870</fullName>
    </submittedName>
</protein>
<keyword evidence="3" id="KW-1185">Reference proteome</keyword>
<dbReference type="Pfam" id="PF03108">
    <property type="entry name" value="DBD_Tnp_Mut"/>
    <property type="match status" value="1"/>
</dbReference>
<dbReference type="RefSeq" id="XP_011070155.1">
    <property type="nucleotide sequence ID" value="XM_011071853.1"/>
</dbReference>
<feature type="domain" description="MULE transposase" evidence="2">
    <location>
        <begin position="237"/>
        <end position="285"/>
    </location>
</feature>
<dbReference type="GeneID" id="105155870"/>
<organism evidence="3 4">
    <name type="scientific">Sesamum indicum</name>
    <name type="common">Oriental sesame</name>
    <name type="synonym">Sesamum orientale</name>
    <dbReference type="NCBI Taxonomy" id="4182"/>
    <lineage>
        <taxon>Eukaryota</taxon>
        <taxon>Viridiplantae</taxon>
        <taxon>Streptophyta</taxon>
        <taxon>Embryophyta</taxon>
        <taxon>Tracheophyta</taxon>
        <taxon>Spermatophyta</taxon>
        <taxon>Magnoliopsida</taxon>
        <taxon>eudicotyledons</taxon>
        <taxon>Gunneridae</taxon>
        <taxon>Pentapetalae</taxon>
        <taxon>asterids</taxon>
        <taxon>lamiids</taxon>
        <taxon>Lamiales</taxon>
        <taxon>Pedaliaceae</taxon>
        <taxon>Sesamum</taxon>
    </lineage>
</organism>
<dbReference type="Proteomes" id="UP000504604">
    <property type="component" value="Linkage group LG2"/>
</dbReference>
<evidence type="ECO:0000259" key="2">
    <source>
        <dbReference type="Pfam" id="PF10551"/>
    </source>
</evidence>
<evidence type="ECO:0000313" key="3">
    <source>
        <dbReference type="Proteomes" id="UP000504604"/>
    </source>
</evidence>
<reference evidence="4" key="1">
    <citation type="submission" date="2025-08" db="UniProtKB">
        <authorList>
            <consortium name="RefSeq"/>
        </authorList>
    </citation>
    <scope>IDENTIFICATION</scope>
</reference>